<feature type="region of interest" description="Disordered" evidence="7">
    <location>
        <begin position="1373"/>
        <end position="1414"/>
    </location>
</feature>
<gene>
    <name evidence="9" type="ORF">MAR_006986</name>
</gene>
<feature type="coiled-coil region" evidence="6">
    <location>
        <begin position="2250"/>
        <end position="2298"/>
    </location>
</feature>
<feature type="domain" description="ELK" evidence="8">
    <location>
        <begin position="508"/>
        <end position="529"/>
    </location>
</feature>
<dbReference type="InterPro" id="IPR028745">
    <property type="entry name" value="AKAP9/Pericentrin"/>
</dbReference>
<evidence type="ECO:0000256" key="5">
    <source>
        <dbReference type="ARBA" id="ARBA00023212"/>
    </source>
</evidence>
<evidence type="ECO:0000256" key="2">
    <source>
        <dbReference type="ARBA" id="ARBA00022490"/>
    </source>
</evidence>
<feature type="coiled-coil region" evidence="6">
    <location>
        <begin position="2882"/>
        <end position="2923"/>
    </location>
</feature>
<dbReference type="Gene3D" id="1.10.287.1490">
    <property type="match status" value="1"/>
</dbReference>
<feature type="region of interest" description="Disordered" evidence="7">
    <location>
        <begin position="590"/>
        <end position="638"/>
    </location>
</feature>
<feature type="region of interest" description="Disordered" evidence="7">
    <location>
        <begin position="3950"/>
        <end position="3981"/>
    </location>
</feature>
<evidence type="ECO:0000256" key="3">
    <source>
        <dbReference type="ARBA" id="ARBA00022553"/>
    </source>
</evidence>
<feature type="domain" description="ELK" evidence="8">
    <location>
        <begin position="855"/>
        <end position="874"/>
    </location>
</feature>
<dbReference type="PANTHER" id="PTHR44981">
    <property type="entry name" value="PERICENTRIN-LIKE PROTEIN, ISOFORM F"/>
    <property type="match status" value="1"/>
</dbReference>
<feature type="region of interest" description="Disordered" evidence="7">
    <location>
        <begin position="1224"/>
        <end position="1279"/>
    </location>
</feature>
<name>A0ABY7DCS4_MYAAR</name>
<feature type="coiled-coil region" evidence="6">
    <location>
        <begin position="3334"/>
        <end position="3369"/>
    </location>
</feature>
<feature type="compositionally biased region" description="Basic and acidic residues" evidence="7">
    <location>
        <begin position="3138"/>
        <end position="3148"/>
    </location>
</feature>
<organism evidence="9 10">
    <name type="scientific">Mya arenaria</name>
    <name type="common">Soft-shell clam</name>
    <dbReference type="NCBI Taxonomy" id="6604"/>
    <lineage>
        <taxon>Eukaryota</taxon>
        <taxon>Metazoa</taxon>
        <taxon>Spiralia</taxon>
        <taxon>Lophotrochozoa</taxon>
        <taxon>Mollusca</taxon>
        <taxon>Bivalvia</taxon>
        <taxon>Autobranchia</taxon>
        <taxon>Heteroconchia</taxon>
        <taxon>Euheterodonta</taxon>
        <taxon>Imparidentia</taxon>
        <taxon>Neoheterodontei</taxon>
        <taxon>Myida</taxon>
        <taxon>Myoidea</taxon>
        <taxon>Myidae</taxon>
        <taxon>Mya</taxon>
    </lineage>
</organism>
<dbReference type="Proteomes" id="UP001164746">
    <property type="component" value="Chromosome 1"/>
</dbReference>
<feature type="region of interest" description="Disordered" evidence="7">
    <location>
        <begin position="890"/>
        <end position="1020"/>
    </location>
</feature>
<feature type="coiled-coil region" evidence="6">
    <location>
        <begin position="73"/>
        <end position="139"/>
    </location>
</feature>
<feature type="region of interest" description="Disordered" evidence="7">
    <location>
        <begin position="1918"/>
        <end position="1938"/>
    </location>
</feature>
<reference evidence="9" key="1">
    <citation type="submission" date="2022-11" db="EMBL/GenBank/DDBJ databases">
        <title>Centuries of genome instability and evolution in soft-shell clam transmissible cancer (bioRxiv).</title>
        <authorList>
            <person name="Hart S.F.M."/>
            <person name="Yonemitsu M.A."/>
            <person name="Giersch R.M."/>
            <person name="Beal B.F."/>
            <person name="Arriagada G."/>
            <person name="Davis B.W."/>
            <person name="Ostrander E.A."/>
            <person name="Goff S.P."/>
            <person name="Metzger M.J."/>
        </authorList>
    </citation>
    <scope>NUCLEOTIDE SEQUENCE</scope>
    <source>
        <strain evidence="9">MELC-2E11</strain>
        <tissue evidence="9">Siphon/mantle</tissue>
    </source>
</reference>
<proteinExistence type="predicted"/>
<feature type="domain" description="ELK" evidence="8">
    <location>
        <begin position="3283"/>
        <end position="3304"/>
    </location>
</feature>
<feature type="compositionally biased region" description="Basic residues" evidence="7">
    <location>
        <begin position="4312"/>
        <end position="4328"/>
    </location>
</feature>
<evidence type="ECO:0000259" key="8">
    <source>
        <dbReference type="SMART" id="SM01188"/>
    </source>
</evidence>
<sequence length="4328" mass="494588">MNNSEPIIAGKEESAEFITQLNRKLTEEHRQIIQQIEADLELRGRSKDGQTDREDTVSVTSEPVTSAEKKAVLNKAEDVQRSLAAQVEEIESLRARMLNEYQQMLSVRAEVMSSQSAEVEQLQREMETIQRDYAGQMDEFETKVKQQTESAVRSELGSSHARDLEEMKTYYEAKEHAELLSRLQQENGGSDLPSTVHMSPGKHRDYVRHTTTLTAISDEDESPPSTPTPGTTPTGGGDDGMIENRLRTLESKLKDKEKIIDQLKKRVEAETTSAEDLHGKLLDSNKTLEDMEESLKSRADEIEDLKKELAEKVEKIIDLESEKAALEEKGEKDTGVSESGDKILAELRERIKTLENELSASKETNAKIKDEINKMSYEHGEAIVKMKEEMENLNIIKIEELEAGFKIQLEEELQQQAEELDNKMQDELRQQAEELNVFKQTESELKQKLDEIQTEHEKQLNELKEKYESESQGVVEPTIEVQETMEVQMVSPTETMDRESLEATLREELKAEILKEYEDSIDSLKNEYEERISDLNTKLQSLETKEKIESSESEDESDIKEKLRVEIAQEFKDKLQNVTDEYETKLKHLQGILDSKKESERKENEATTKQLTQSSPPYVLARSRSLDRMPSQDRSKLPADYEGFVSTIRKGYEDRINSLQREIAQYKSSVGPVPLSPLLSLTSKAQVVSSSTTDSDRTKALKASPDSVTGSSVAVSPQLRQQVYDEIHAEFQASYDQLKEDYEAQLEELTDKLNALQSDSATQGDIENKISEEYEEQIEKLKAEYGEKIAILKLEHEEEVSKLNTELEKSKSDKLAAEKKVKADMFVWHEESRLGEEKDLEIEEQRAKYEAQMVELRESLLQQYQAQLAEAESSNQAAIQALQDNLEAAELAQGVSESASEKKDTEKDTGVDSGEYLSDLKRTHEIGLGSQGEAVRSTASIDSTKMDEGEKDEEEEDVDTTGAGGRYRDGDDDTDGGAGGAKVTPNSTQDNKDLQVEQHDISHEQDGDQPDTTTGEAVGDTVAELRQQLEKKHAEEIRQLTEELSALEGQHMEEEAKLQHSHEVMIATLNEEIENLREGEATEALELAHQQELSDLENRLVHKHMNELNNAQTQYQSKLDSLHKAHAFHGEITEGQDEEDFMARESLSSTDSEPKSEPFQAHQPSDTIETQAFEAQAEEEITESSDIGGASLGGTLEGIGVVSLDTSVDPATLADTSLDQSRGTLRGVDTTADTELIHFSEEEEEDEETSETDRSMQDELQPTVKSLDDTTDSSLRGTDREELQARLEAEVIDLRARLGAELERQGDTLERIDREKQEERNLTAMLREDIERLNGDREAMQTTNEHLLSLLSDSVKTYMTVDEGITRRMKTMMEKSGVKVPAPGSGKRTPPPGKKSPSASPGRLSPARAEDADNLQETSILSNITDEGLDLSQRICDSIFQGPDLASEEEELLIDSGSRLRTSVTHLLEVLEETTSQLLDTRSTQAQLADTVEGTGHDLSSLMARCADLEDRLREEVERKDFLALELHKAEGLIEGYVSERETLELKIGDLEEQKETLVLSLETTKNKLHDLESMKSENEKLRQEMKEQRELMTSNVGDEAQALLLEVDRLNSENREREEQVRTTHERYEYRVRELETSGEDMEHHYGKLLDDKKQEVADLRLQEQSAEREQEHEEYQREIEKWRKNVHDLEKHNGSESRLQTDVDELTEQLQARIDLHETAIQESDRLQKSLKERDLSVRELKTLNEQFDLDLQEKSLEVERLKEKLAKLEATFGTGDFQDDELTDSGKSEARPQGPADSIELSGIEGRNERSGPHMTVEEEIRQAADKTKEELVREKFTLQCAVNDNLVQLSSLRNQLDEMRHRRGIGEPTDSEKRLDAEREKSEEKDKQISELNLEIEELKETLGNRDQQIEQLREQRARHRTSPTESVLEYERDRDTERQLEALNRENKQLKERLKLAEASFAGDMSGLSQGLIEEKNAEIDQLSDQLSRLQADLADIKAERGVEHLASIAQEMEETVTARVAAGLEAEVQSLKSQVQTKEDLAVSLETELAALKEELAALKEELATLKEDEGLDLEEASHMQASIAEKEGMIGQLTAEVESMQIEITDLHDFQIKHEVEIARLKRDLREKDNVVEEKLEELAELSDKHIAKYKEQVKDNDEQILEKDKEIKKLRREIEIASEDEKSRIIQEQKEELENLKEQVQKLLGRPPSPPKSEDEIDDAVTLGRPPSPPGENFTESKADVITRLRVEIEKLKQQIMDANLTGDDKFVLIRDLRLENETLRKQIDAALKIRPPSPPMEEDEKTQLIHEQRREIEVLRTQVETGVPRTEDEASQVIRKQEKEIVKLKKQVEAALQIAPPLPPMSEDEKDNVIEEKEMEVQTLKKELSEVKLRLDSLNSSSATSLQESVQEKEVEMSKKEKKLKEAEERVKKLEEALEDAKEVKAYEDEIELKEKQDEIEELQAELETYRSREESSLSQSLEMDKTGEKSDPKQLVRSMSFYKEQYEDKCSETRQLQVQIDLIKQQLENANSEKLEDAQEEVELFRAENEQLRAKTEIFEKEREELKRELTFTRERQGKTDNEQIESLEKELQLTKDELARERLDTVEAINDLEHLRERKERERRGSLKTIQELEQDLEEKMAKEKQLNIQIKQLNEELTVIKRQYGIEDKGTGAEARTSPKSLQLRSQGSFELSNDVEILQEQVIQFKQHADKAKEILGEKQKYQSQLVKLEIQHEQLQKTMKKEVSRLEEQLKSFKTQPDKDVWTQLHATQDRLEKTSDQLAETGLHLAETESSLKQVSADLAAREDEMRGLQQDLWKTSSQLSATSTKLQETEERLRQALGQVSEREDQILHLQGEVQHPPAEQSSNISPQEVERLQDQLRSRDQELEQTTQEADRLRAQLADTKKELDEVGKSLREAVDMGEQQMSVAESKDQEFVQLKLDIQASMQEKDKLIREQKNQLKEKEKEMKKLQQDVEQRQKEVIKVTEEANKAKEEVAQTRQSGETTTIATLRAQLQNQEEVIISLETNLNEARTAVQERDTEISDIHHLASETRSQEAETVSAMHSQITNLQREVEELRALTKLKKFSSEGSETGQSPRSGGSQGRRPSPTDGADFRSSPDVSLLPGDATRRASDESFRTEGQTFLEAVQTMQDQEDSGHQSFEPSGTRERSLLRSESPEGQSLSPRQLRPQEVEILQREVVPAYMAASPSPPTRDGPEYQMVTQTSEARSRSSSKSSSPVDAEQQNGRTPSEGHSELDAQRSEDERSKQKVMSLKDELSSEHQRHISELTRRASQDTEAQLAALRIKYTDEIEHLKRLHGREVDEKLHDQLQKLERKYKAETNRLVVKHQEEITALKSRAGLDFDESSVHEREARQRQDGVGAEMGLVNGHGAEPMSAKLQGILRKLHREGVQVLTISELEYLNRSQSSASLPRDADVESLRAGWENERQSMISTIQALKDLLAQTHKLRGLDKSLEGSDWRAELLRAISYVFTKERETLLAQLRSHVLAFPETNIDEVQRLEQKIRNMESQHQSAQEQIFSADRQSLLAELRDLRAHATIARLQQQEERDRLHEKLAHAEDNALKKERQLKRQVQLLEFKIQQEKVLQEDLRTSLDTERHNTSDLSGQLSREKVTNLDLQTAASTLQGQVAKLREGLEREQSRYELRSELQEERDRRCAAESQHEIDAVTVGNLQQEVDMTRRHQHAVEAELSAKVNRLQQALINEEQRQADTARALERERALIQQLQQSLDSEREAGRDRVSVSEVTLQLEAERASMENTRAALARETRAREDVEGERRMLKEHLGQERQLNEEIKHELDKVQFERLEAINSLQKERDLYARMKGERDALTEEVRTVRTRESEREHRREEERLQGRQSAREVDRDREESRIKLREQELEVQRLSKKASRLEDQLATSQEHELRAVRDLEKLRLEVDEHQSHHDNMVSAQTSPRRGEGIDSSMDLDTSEQREKMSVYRSQLESMCQSLHYLVLRCREQLNMASHSGSRSGESSDYNVLQRSLRDLLSEVKQLQELEGGFMTHPSSTVNERVLRHNEELTNYAMQRTNEVSDHQILSERADWAKERLSLQMALTSAEREIGLLQTDLRVERERRVAAGNTETKDTDKVKIQRLYGKFLRAESFRKALVYQKKYLLLLLGGFQDTEETTLALLSRMGAVDSRQRSSLRDNARPLTKFRGAVRVVIAIQRMRFLVKKWRRATRVGSEVVGGSVDQSNGYVPNAGSYSPPRNGHASRVTPGHARSSSSPPTHTAYRHMSPARTASPAIARTASPAREYNGTSDHHHARGPGKKTSWRQAWR</sequence>
<feature type="compositionally biased region" description="Acidic residues" evidence="7">
    <location>
        <begin position="949"/>
        <end position="959"/>
    </location>
</feature>
<feature type="compositionally biased region" description="Basic and acidic residues" evidence="7">
    <location>
        <begin position="899"/>
        <end position="910"/>
    </location>
</feature>
<dbReference type="InterPro" id="IPR019528">
    <property type="entry name" value="PACT_domain"/>
</dbReference>
<dbReference type="InterPro" id="IPR005539">
    <property type="entry name" value="ELK_dom"/>
</dbReference>
<evidence type="ECO:0000256" key="6">
    <source>
        <dbReference type="SAM" id="Coils"/>
    </source>
</evidence>
<evidence type="ECO:0000313" key="9">
    <source>
        <dbReference type="EMBL" id="WAQ94515.1"/>
    </source>
</evidence>
<feature type="compositionally biased region" description="Low complexity" evidence="7">
    <location>
        <begin position="684"/>
        <end position="693"/>
    </location>
</feature>
<feature type="compositionally biased region" description="Basic and acidic residues" evidence="7">
    <location>
        <begin position="1809"/>
        <end position="1820"/>
    </location>
</feature>
<feature type="domain" description="ELK" evidence="8">
    <location>
        <begin position="92"/>
        <end position="112"/>
    </location>
</feature>
<feature type="compositionally biased region" description="Basic and acidic residues" evidence="7">
    <location>
        <begin position="1874"/>
        <end position="1892"/>
    </location>
</feature>
<feature type="region of interest" description="Disordered" evidence="7">
    <location>
        <begin position="684"/>
        <end position="714"/>
    </location>
</feature>
<dbReference type="SMART" id="SM01188">
    <property type="entry name" value="ELK"/>
    <property type="match status" value="6"/>
</dbReference>
<feature type="region of interest" description="Disordered" evidence="7">
    <location>
        <begin position="540"/>
        <end position="560"/>
    </location>
</feature>
<feature type="region of interest" description="Disordered" evidence="7">
    <location>
        <begin position="181"/>
        <end position="242"/>
    </location>
</feature>
<feature type="coiled-coil region" evidence="6">
    <location>
        <begin position="1747"/>
        <end position="1774"/>
    </location>
</feature>
<keyword evidence="2" id="KW-0963">Cytoplasm</keyword>
<feature type="region of interest" description="Disordered" evidence="7">
    <location>
        <begin position="1131"/>
        <end position="1165"/>
    </location>
</feature>
<evidence type="ECO:0000313" key="10">
    <source>
        <dbReference type="Proteomes" id="UP001164746"/>
    </source>
</evidence>
<feature type="region of interest" description="Disordered" evidence="7">
    <location>
        <begin position="2473"/>
        <end position="2501"/>
    </location>
</feature>
<feature type="compositionally biased region" description="Basic and acidic residues" evidence="7">
    <location>
        <begin position="3261"/>
        <end position="3305"/>
    </location>
</feature>
<feature type="coiled-coil region" evidence="6">
    <location>
        <begin position="246"/>
        <end position="371"/>
    </location>
</feature>
<feature type="coiled-coil region" evidence="6">
    <location>
        <begin position="1499"/>
        <end position="1711"/>
    </location>
</feature>
<feature type="coiled-coil region" evidence="6">
    <location>
        <begin position="2721"/>
        <end position="2766"/>
    </location>
</feature>
<feature type="region of interest" description="Disordered" evidence="7">
    <location>
        <begin position="1778"/>
        <end position="1820"/>
    </location>
</feature>
<feature type="region of interest" description="Disordered" evidence="7">
    <location>
        <begin position="4240"/>
        <end position="4328"/>
    </location>
</feature>
<dbReference type="EMBL" id="CP111012">
    <property type="protein sequence ID" value="WAQ94515.1"/>
    <property type="molecule type" value="Genomic_DNA"/>
</dbReference>
<feature type="region of interest" description="Disordered" evidence="7">
    <location>
        <begin position="3864"/>
        <end position="3900"/>
    </location>
</feature>
<keyword evidence="10" id="KW-1185">Reference proteome</keyword>
<feature type="compositionally biased region" description="Basic and acidic residues" evidence="7">
    <location>
        <begin position="43"/>
        <end position="56"/>
    </location>
</feature>
<feature type="coiled-coil region" evidence="6">
    <location>
        <begin position="2796"/>
        <end position="2858"/>
    </location>
</feature>
<feature type="compositionally biased region" description="Polar residues" evidence="7">
    <location>
        <begin position="182"/>
        <end position="197"/>
    </location>
</feature>
<dbReference type="Pfam" id="PF10495">
    <property type="entry name" value="PACT_coil_coil"/>
    <property type="match status" value="1"/>
</dbReference>
<feature type="coiled-coil region" evidence="6">
    <location>
        <begin position="2519"/>
        <end position="2671"/>
    </location>
</feature>
<feature type="coiled-coil region" evidence="6">
    <location>
        <begin position="1302"/>
        <end position="1329"/>
    </location>
</feature>
<feature type="domain" description="ELK" evidence="8">
    <location>
        <begin position="1024"/>
        <end position="1045"/>
    </location>
</feature>
<keyword evidence="3" id="KW-0597">Phosphoprotein</keyword>
<feature type="domain" description="ELK" evidence="8">
    <location>
        <begin position="643"/>
        <end position="664"/>
    </location>
</feature>
<evidence type="ECO:0000256" key="1">
    <source>
        <dbReference type="ARBA" id="ARBA00004300"/>
    </source>
</evidence>
<accession>A0ABY7DCS4</accession>
<feature type="compositionally biased region" description="Acidic residues" evidence="7">
    <location>
        <begin position="1241"/>
        <end position="1250"/>
    </location>
</feature>
<evidence type="ECO:0000256" key="7">
    <source>
        <dbReference type="SAM" id="MobiDB-lite"/>
    </source>
</evidence>
<feature type="compositionally biased region" description="Basic and acidic residues" evidence="7">
    <location>
        <begin position="3176"/>
        <end position="3187"/>
    </location>
</feature>
<feature type="compositionally biased region" description="Low complexity" evidence="7">
    <location>
        <begin position="3104"/>
        <end position="3119"/>
    </location>
</feature>
<feature type="region of interest" description="Disordered" evidence="7">
    <location>
        <begin position="1864"/>
        <end position="1892"/>
    </location>
</feature>
<evidence type="ECO:0000256" key="4">
    <source>
        <dbReference type="ARBA" id="ARBA00023054"/>
    </source>
</evidence>
<feature type="coiled-coil region" evidence="6">
    <location>
        <begin position="3720"/>
        <end position="3809"/>
    </location>
</feature>
<feature type="region of interest" description="Disordered" evidence="7">
    <location>
        <begin position="3093"/>
        <end position="3307"/>
    </location>
</feature>
<comment type="subcellular location">
    <subcellularLocation>
        <location evidence="1">Cytoplasm</location>
        <location evidence="1">Cytoskeleton</location>
        <location evidence="1">Microtubule organizing center</location>
        <location evidence="1">Centrosome</location>
    </subcellularLocation>
</comment>
<feature type="compositionally biased region" description="Basic and acidic residues" evidence="7">
    <location>
        <begin position="2488"/>
        <end position="2500"/>
    </location>
</feature>
<feature type="region of interest" description="Disordered" evidence="7">
    <location>
        <begin position="2210"/>
        <end position="2245"/>
    </location>
</feature>
<feature type="compositionally biased region" description="Polar residues" evidence="7">
    <location>
        <begin position="607"/>
        <end position="616"/>
    </location>
</feature>
<feature type="compositionally biased region" description="Basic and acidic residues" evidence="7">
    <location>
        <begin position="990"/>
        <end position="1006"/>
    </location>
</feature>
<keyword evidence="4 6" id="KW-0175">Coiled coil</keyword>
<feature type="coiled-coil region" evidence="6">
    <location>
        <begin position="728"/>
        <end position="881"/>
    </location>
</feature>
<protein>
    <submittedName>
        <fullName evidence="9">PCNT-like protein</fullName>
    </submittedName>
</protein>
<feature type="coiled-coil region" evidence="6">
    <location>
        <begin position="3529"/>
        <end position="3600"/>
    </location>
</feature>
<feature type="coiled-coil region" evidence="6">
    <location>
        <begin position="406"/>
        <end position="473"/>
    </location>
</feature>
<feature type="region of interest" description="Disordered" evidence="7">
    <location>
        <begin position="2403"/>
        <end position="2431"/>
    </location>
</feature>
<keyword evidence="5" id="KW-0206">Cytoskeleton</keyword>
<feature type="coiled-coil region" evidence="6">
    <location>
        <begin position="1030"/>
        <end position="1057"/>
    </location>
</feature>
<dbReference type="PANTHER" id="PTHR44981:SF2">
    <property type="entry name" value="PERICENTRIN-LIKE PROTEIN, ISOFORM F"/>
    <property type="match status" value="1"/>
</dbReference>
<feature type="compositionally biased region" description="Basic and acidic residues" evidence="7">
    <location>
        <begin position="2415"/>
        <end position="2431"/>
    </location>
</feature>
<feature type="compositionally biased region" description="Basic and acidic residues" evidence="7">
    <location>
        <begin position="624"/>
        <end position="638"/>
    </location>
</feature>
<feature type="region of interest" description="Disordered" evidence="7">
    <location>
        <begin position="43"/>
        <end position="63"/>
    </location>
</feature>
<feature type="compositionally biased region" description="Basic and acidic residues" evidence="7">
    <location>
        <begin position="594"/>
        <end position="606"/>
    </location>
</feature>
<feature type="coiled-coil region" evidence="6">
    <location>
        <begin position="2956"/>
        <end position="3044"/>
    </location>
</feature>